<feature type="domain" description="Mur ligase central" evidence="20">
    <location>
        <begin position="47"/>
        <end position="273"/>
    </location>
</feature>
<dbReference type="PANTHER" id="PTHR11136">
    <property type="entry name" value="FOLYLPOLYGLUTAMATE SYNTHASE-RELATED"/>
    <property type="match status" value="1"/>
</dbReference>
<evidence type="ECO:0000256" key="8">
    <source>
        <dbReference type="ARBA" id="ARBA00019357"/>
    </source>
</evidence>
<keyword evidence="9 18" id="KW-0436">Ligase</keyword>
<evidence type="ECO:0000256" key="5">
    <source>
        <dbReference type="ARBA" id="ARBA00011245"/>
    </source>
</evidence>
<dbReference type="GO" id="GO:0046872">
    <property type="term" value="F:metal ion binding"/>
    <property type="evidence" value="ECO:0007669"/>
    <property type="project" value="UniProtKB-KW"/>
</dbReference>
<comment type="pathway">
    <text evidence="3">Cofactor biosynthesis; tetrahydrofolylpolyglutamate biosynthesis.</text>
</comment>
<keyword evidence="11 18" id="KW-0547">Nucleotide-binding</keyword>
<evidence type="ECO:0000256" key="4">
    <source>
        <dbReference type="ARBA" id="ARBA00008276"/>
    </source>
</evidence>
<evidence type="ECO:0000313" key="22">
    <source>
        <dbReference type="Proteomes" id="UP000321157"/>
    </source>
</evidence>
<keyword evidence="14" id="KW-0289">Folate biosynthesis</keyword>
<evidence type="ECO:0000256" key="7">
    <source>
        <dbReference type="ARBA" id="ARBA00013025"/>
    </source>
</evidence>
<dbReference type="GO" id="GO:0005737">
    <property type="term" value="C:cytoplasm"/>
    <property type="evidence" value="ECO:0007669"/>
    <property type="project" value="TreeGrafter"/>
</dbReference>
<dbReference type="PANTHER" id="PTHR11136:SF0">
    <property type="entry name" value="DIHYDROFOLATE SYNTHETASE-RELATED"/>
    <property type="match status" value="1"/>
</dbReference>
<comment type="subunit">
    <text evidence="5">Monomer.</text>
</comment>
<evidence type="ECO:0000313" key="21">
    <source>
        <dbReference type="EMBL" id="GEN33018.1"/>
    </source>
</evidence>
<keyword evidence="13" id="KW-0460">Magnesium</keyword>
<keyword evidence="10" id="KW-0479">Metal-binding</keyword>
<dbReference type="InterPro" id="IPR036565">
    <property type="entry name" value="Mur-like_cat_sf"/>
</dbReference>
<dbReference type="SUPFAM" id="SSF53623">
    <property type="entry name" value="MurD-like peptide ligases, catalytic domain"/>
    <property type="match status" value="1"/>
</dbReference>
<dbReference type="EC" id="6.3.2.12" evidence="6"/>
<dbReference type="FunFam" id="3.40.1190.10:FF:000004">
    <property type="entry name" value="Dihydrofolate synthase/folylpolyglutamate synthase"/>
    <property type="match status" value="1"/>
</dbReference>
<dbReference type="Proteomes" id="UP000321157">
    <property type="component" value="Unassembled WGS sequence"/>
</dbReference>
<evidence type="ECO:0000256" key="12">
    <source>
        <dbReference type="ARBA" id="ARBA00022840"/>
    </source>
</evidence>
<dbReference type="EMBL" id="BJXX01000019">
    <property type="protein sequence ID" value="GEN33018.1"/>
    <property type="molecule type" value="Genomic_DNA"/>
</dbReference>
<proteinExistence type="inferred from homology"/>
<dbReference type="InterPro" id="IPR036615">
    <property type="entry name" value="Mur_ligase_C_dom_sf"/>
</dbReference>
<dbReference type="Pfam" id="PF02875">
    <property type="entry name" value="Mur_ligase_C"/>
    <property type="match status" value="1"/>
</dbReference>
<evidence type="ECO:0000256" key="10">
    <source>
        <dbReference type="ARBA" id="ARBA00022723"/>
    </source>
</evidence>
<comment type="catalytic activity">
    <reaction evidence="16">
        <text>(6S)-5,6,7,8-tetrahydrofolyl-(gamma-L-Glu)(n) + L-glutamate + ATP = (6S)-5,6,7,8-tetrahydrofolyl-(gamma-L-Glu)(n+1) + ADP + phosphate + H(+)</text>
        <dbReference type="Rhea" id="RHEA:10580"/>
        <dbReference type="Rhea" id="RHEA-COMP:14738"/>
        <dbReference type="Rhea" id="RHEA-COMP:14740"/>
        <dbReference type="ChEBI" id="CHEBI:15378"/>
        <dbReference type="ChEBI" id="CHEBI:29985"/>
        <dbReference type="ChEBI" id="CHEBI:30616"/>
        <dbReference type="ChEBI" id="CHEBI:43474"/>
        <dbReference type="ChEBI" id="CHEBI:141005"/>
        <dbReference type="ChEBI" id="CHEBI:456216"/>
        <dbReference type="EC" id="6.3.2.17"/>
    </reaction>
</comment>
<dbReference type="Gene3D" id="3.40.1190.10">
    <property type="entry name" value="Mur-like, catalytic domain"/>
    <property type="match status" value="1"/>
</dbReference>
<evidence type="ECO:0000256" key="16">
    <source>
        <dbReference type="ARBA" id="ARBA00047493"/>
    </source>
</evidence>
<reference evidence="21 22" key="1">
    <citation type="submission" date="2019-07" db="EMBL/GenBank/DDBJ databases">
        <title>Whole genome shotgun sequence of Aneurinibacillus danicus NBRC 102444.</title>
        <authorList>
            <person name="Hosoyama A."/>
            <person name="Uohara A."/>
            <person name="Ohji S."/>
            <person name="Ichikawa N."/>
        </authorList>
    </citation>
    <scope>NUCLEOTIDE SEQUENCE [LARGE SCALE GENOMIC DNA]</scope>
    <source>
        <strain evidence="21 22">NBRC 102444</strain>
    </source>
</reference>
<comment type="catalytic activity">
    <reaction evidence="17">
        <text>7,8-dihydropteroate + L-glutamate + ATP = 7,8-dihydrofolate + ADP + phosphate + H(+)</text>
        <dbReference type="Rhea" id="RHEA:23584"/>
        <dbReference type="ChEBI" id="CHEBI:15378"/>
        <dbReference type="ChEBI" id="CHEBI:17839"/>
        <dbReference type="ChEBI" id="CHEBI:29985"/>
        <dbReference type="ChEBI" id="CHEBI:30616"/>
        <dbReference type="ChEBI" id="CHEBI:43474"/>
        <dbReference type="ChEBI" id="CHEBI:57451"/>
        <dbReference type="ChEBI" id="CHEBI:456216"/>
        <dbReference type="EC" id="6.3.2.12"/>
    </reaction>
</comment>
<evidence type="ECO:0000259" key="20">
    <source>
        <dbReference type="Pfam" id="PF08245"/>
    </source>
</evidence>
<evidence type="ECO:0000256" key="1">
    <source>
        <dbReference type="ARBA" id="ARBA00001946"/>
    </source>
</evidence>
<comment type="pathway">
    <text evidence="2">Cofactor biosynthesis; tetrahydrofolate biosynthesis; 7,8-dihydrofolate from 2-amino-4-hydroxy-6-hydroxymethyl-7,8-dihydropteridine diphosphate and 4-aminobenzoate: step 2/2.</text>
</comment>
<evidence type="ECO:0000256" key="9">
    <source>
        <dbReference type="ARBA" id="ARBA00022598"/>
    </source>
</evidence>
<dbReference type="NCBIfam" id="TIGR01499">
    <property type="entry name" value="folC"/>
    <property type="match status" value="1"/>
</dbReference>
<organism evidence="21 22">
    <name type="scientific">Aneurinibacillus danicus</name>
    <dbReference type="NCBI Taxonomy" id="267746"/>
    <lineage>
        <taxon>Bacteria</taxon>
        <taxon>Bacillati</taxon>
        <taxon>Bacillota</taxon>
        <taxon>Bacilli</taxon>
        <taxon>Bacillales</taxon>
        <taxon>Paenibacillaceae</taxon>
        <taxon>Aneurinibacillus group</taxon>
        <taxon>Aneurinibacillus</taxon>
    </lineage>
</organism>
<evidence type="ECO:0000256" key="6">
    <source>
        <dbReference type="ARBA" id="ARBA00013023"/>
    </source>
</evidence>
<evidence type="ECO:0000256" key="18">
    <source>
        <dbReference type="PIRNR" id="PIRNR001563"/>
    </source>
</evidence>
<dbReference type="OrthoDB" id="9809356at2"/>
<gene>
    <name evidence="21" type="primary">folC</name>
    <name evidence="21" type="ORF">ADA01nite_04780</name>
</gene>
<dbReference type="Gene3D" id="3.90.190.20">
    <property type="entry name" value="Mur ligase, C-terminal domain"/>
    <property type="match status" value="1"/>
</dbReference>
<evidence type="ECO:0000256" key="3">
    <source>
        <dbReference type="ARBA" id="ARBA00005150"/>
    </source>
</evidence>
<protein>
    <recommendedName>
        <fullName evidence="8">Dihydrofolate synthase/folylpolyglutamate synthase</fullName>
        <ecNumber evidence="6">6.3.2.12</ecNumber>
        <ecNumber evidence="7">6.3.2.17</ecNumber>
    </recommendedName>
    <alternativeName>
        <fullName evidence="15">Tetrahydrofolylpolyglutamate synthase</fullName>
    </alternativeName>
</protein>
<keyword evidence="12 18" id="KW-0067">ATP-binding</keyword>
<evidence type="ECO:0000256" key="11">
    <source>
        <dbReference type="ARBA" id="ARBA00022741"/>
    </source>
</evidence>
<dbReference type="InterPro" id="IPR001645">
    <property type="entry name" value="Folylpolyglutamate_synth"/>
</dbReference>
<dbReference type="InterPro" id="IPR004101">
    <property type="entry name" value="Mur_ligase_C"/>
</dbReference>
<dbReference type="GO" id="GO:0046656">
    <property type="term" value="P:folic acid biosynthetic process"/>
    <property type="evidence" value="ECO:0007669"/>
    <property type="project" value="UniProtKB-KW"/>
</dbReference>
<evidence type="ECO:0000256" key="14">
    <source>
        <dbReference type="ARBA" id="ARBA00022909"/>
    </source>
</evidence>
<dbReference type="GO" id="GO:0008841">
    <property type="term" value="F:dihydrofolate synthase activity"/>
    <property type="evidence" value="ECO:0007669"/>
    <property type="project" value="UniProtKB-EC"/>
</dbReference>
<dbReference type="SUPFAM" id="SSF53244">
    <property type="entry name" value="MurD-like peptide ligases, peptide-binding domain"/>
    <property type="match status" value="1"/>
</dbReference>
<evidence type="ECO:0000256" key="2">
    <source>
        <dbReference type="ARBA" id="ARBA00004799"/>
    </source>
</evidence>
<dbReference type="GO" id="GO:0004326">
    <property type="term" value="F:tetrahydrofolylpolyglutamate synthase activity"/>
    <property type="evidence" value="ECO:0007669"/>
    <property type="project" value="UniProtKB-EC"/>
</dbReference>
<dbReference type="AlphaFoldDB" id="A0A511V504"/>
<comment type="cofactor">
    <cofactor evidence="1">
        <name>Mg(2+)</name>
        <dbReference type="ChEBI" id="CHEBI:18420"/>
    </cofactor>
</comment>
<dbReference type="RefSeq" id="WP_146808317.1">
    <property type="nucleotide sequence ID" value="NZ_BJXX01000019.1"/>
</dbReference>
<comment type="caution">
    <text evidence="21">The sequence shown here is derived from an EMBL/GenBank/DDBJ whole genome shotgun (WGS) entry which is preliminary data.</text>
</comment>
<evidence type="ECO:0000256" key="13">
    <source>
        <dbReference type="ARBA" id="ARBA00022842"/>
    </source>
</evidence>
<dbReference type="InterPro" id="IPR013221">
    <property type="entry name" value="Mur_ligase_cen"/>
</dbReference>
<evidence type="ECO:0000256" key="17">
    <source>
        <dbReference type="ARBA" id="ARBA00049161"/>
    </source>
</evidence>
<accession>A0A511V504</accession>
<dbReference type="EC" id="6.3.2.17" evidence="7"/>
<dbReference type="GO" id="GO:0005524">
    <property type="term" value="F:ATP binding"/>
    <property type="evidence" value="ECO:0007669"/>
    <property type="project" value="UniProtKB-KW"/>
</dbReference>
<keyword evidence="22" id="KW-1185">Reference proteome</keyword>
<dbReference type="PIRSF" id="PIRSF001563">
    <property type="entry name" value="Folylpolyglu_synth"/>
    <property type="match status" value="1"/>
</dbReference>
<dbReference type="Pfam" id="PF08245">
    <property type="entry name" value="Mur_ligase_M"/>
    <property type="match status" value="1"/>
</dbReference>
<feature type="domain" description="Mur ligase C-terminal" evidence="19">
    <location>
        <begin position="301"/>
        <end position="422"/>
    </location>
</feature>
<evidence type="ECO:0000259" key="19">
    <source>
        <dbReference type="Pfam" id="PF02875"/>
    </source>
</evidence>
<name>A0A511V504_9BACL</name>
<comment type="similarity">
    <text evidence="4 18">Belongs to the folylpolyglutamate synthase family.</text>
</comment>
<sequence length="442" mass="49248">MASQSLDQALSWLAGLERFSVRPGLARMEYMMERLGHPERRLKFIHIAGTNGKGSTAAFLHAILRRAGQDVGMFVSPYVTSFHERIQYNGSYITTEELVELIEKVKPVVEEMKESEFGTPTEFEVVTALALLYFATVTYPDIVVWETGLGGRLDSTNIVHPLACIITNVGLDHINILGEDLPAIAREKAGIIKNGVPIITGKMPGKALEIIEEAARSRRASIYRAGEEYDAVRIRENDREMMDFAGMFGSVAGCELGLVGAHQVDNAAAALMTLQVLSNYFALYIEEEHIREGLREARWPGRFEKISEAPDVILDGAHNAEGVSALIQTVQDYYPGRKVSLVFSALADKNYAEMAWQLAPICNRVWVTKNDHPRAARVEDLAAAFRTAAPDMPVQAEENWQEAWRQALHTVTPQEVLLVAGSLYFISDIRNEWKENRKAGDE</sequence>
<evidence type="ECO:0000256" key="15">
    <source>
        <dbReference type="ARBA" id="ARBA00030592"/>
    </source>
</evidence>